<dbReference type="Pfam" id="PF01832">
    <property type="entry name" value="Glucosaminidase"/>
    <property type="match status" value="1"/>
</dbReference>
<dbReference type="InterPro" id="IPR051056">
    <property type="entry name" value="Glycosyl_Hydrolase_73"/>
</dbReference>
<dbReference type="PANTHER" id="PTHR33308">
    <property type="entry name" value="PEPTIDOGLYCAN HYDROLASE FLGJ"/>
    <property type="match status" value="1"/>
</dbReference>
<accession>A0ABU0AH30</accession>
<evidence type="ECO:0000313" key="7">
    <source>
        <dbReference type="Proteomes" id="UP001238088"/>
    </source>
</evidence>
<reference evidence="6 7" key="1">
    <citation type="submission" date="2023-07" db="EMBL/GenBank/DDBJ databases">
        <title>Genomic Encyclopedia of Type Strains, Phase IV (KMG-IV): sequencing the most valuable type-strain genomes for metagenomic binning, comparative biology and taxonomic classification.</title>
        <authorList>
            <person name="Goeker M."/>
        </authorList>
    </citation>
    <scope>NUCLEOTIDE SEQUENCE [LARGE SCALE GENOMIC DNA]</scope>
    <source>
        <strain evidence="6 7">DSM 23494</strain>
    </source>
</reference>
<dbReference type="PROSITE" id="PS51782">
    <property type="entry name" value="LYSM"/>
    <property type="match status" value="1"/>
</dbReference>
<dbReference type="SMART" id="SM00047">
    <property type="entry name" value="LYZ2"/>
    <property type="match status" value="1"/>
</dbReference>
<sequence length="277" mass="30931">MSFMAEIVPKATKVAHEYGILASLIIAQAIHESNWGKSKLATEGYNLFGIKGAYDGQSIVMKTWEVREGKNVHVDAPFRKYPSWYESMQDLANLYVNGVSWDRNKYKVIIGKKDYKQAANAVQAAGYATDPDYAKKLINLIENNDLIKYDLPPAQNPSAPKKFEMPALKIYKVCKETFGYLTADDATKKKNAKSTVKAGSYYVFNEKNGMVNVSAKAGVPGSWINAKEAPKKQYTVKSGDRLIKIAAAHKTTVTKLQKLNHLKDINKIYVGQKLLIK</sequence>
<evidence type="ECO:0000259" key="5">
    <source>
        <dbReference type="PROSITE" id="PS51782"/>
    </source>
</evidence>
<dbReference type="Gene3D" id="4.10.80.30">
    <property type="entry name" value="DNA polymerase, domain 6"/>
    <property type="match status" value="1"/>
</dbReference>
<evidence type="ECO:0000256" key="3">
    <source>
        <dbReference type="ARBA" id="ARBA00022801"/>
    </source>
</evidence>
<dbReference type="SUPFAM" id="SSF54106">
    <property type="entry name" value="LysM domain"/>
    <property type="match status" value="1"/>
</dbReference>
<keyword evidence="2" id="KW-0081">Bacteriolytic enzyme</keyword>
<dbReference type="Proteomes" id="UP001238088">
    <property type="component" value="Unassembled WGS sequence"/>
</dbReference>
<organism evidence="6 7">
    <name type="scientific">Cytobacillus purgationiresistens</name>
    <dbReference type="NCBI Taxonomy" id="863449"/>
    <lineage>
        <taxon>Bacteria</taxon>
        <taxon>Bacillati</taxon>
        <taxon>Bacillota</taxon>
        <taxon>Bacilli</taxon>
        <taxon>Bacillales</taxon>
        <taxon>Bacillaceae</taxon>
        <taxon>Cytobacillus</taxon>
    </lineage>
</organism>
<proteinExistence type="predicted"/>
<evidence type="ECO:0000256" key="2">
    <source>
        <dbReference type="ARBA" id="ARBA00022638"/>
    </source>
</evidence>
<keyword evidence="1" id="KW-0929">Antimicrobial</keyword>
<dbReference type="PANTHER" id="PTHR33308:SF10">
    <property type="entry name" value="EXO-GLUCOSAMINIDASE LYTG"/>
    <property type="match status" value="1"/>
</dbReference>
<evidence type="ECO:0000256" key="4">
    <source>
        <dbReference type="ARBA" id="ARBA00032108"/>
    </source>
</evidence>
<comment type="caution">
    <text evidence="6">The sequence shown here is derived from an EMBL/GenBank/DDBJ whole genome shotgun (WGS) entry which is preliminary data.</text>
</comment>
<evidence type="ECO:0000256" key="1">
    <source>
        <dbReference type="ARBA" id="ARBA00022529"/>
    </source>
</evidence>
<feature type="domain" description="LysM" evidence="5">
    <location>
        <begin position="232"/>
        <end position="276"/>
    </location>
</feature>
<dbReference type="InterPro" id="IPR036779">
    <property type="entry name" value="LysM_dom_sf"/>
</dbReference>
<protein>
    <recommendedName>
        <fullName evidence="4">Peptidoglycan hydrolase</fullName>
    </recommendedName>
</protein>
<dbReference type="InterPro" id="IPR018392">
    <property type="entry name" value="LysM"/>
</dbReference>
<dbReference type="PRINTS" id="PR01002">
    <property type="entry name" value="FLGFLGJ"/>
</dbReference>
<dbReference type="CDD" id="cd00118">
    <property type="entry name" value="LysM"/>
    <property type="match status" value="1"/>
</dbReference>
<dbReference type="SMART" id="SM00257">
    <property type="entry name" value="LysM"/>
    <property type="match status" value="1"/>
</dbReference>
<dbReference type="EMBL" id="JAUSUB010000009">
    <property type="protein sequence ID" value="MDQ0270571.1"/>
    <property type="molecule type" value="Genomic_DNA"/>
</dbReference>
<keyword evidence="7" id="KW-1185">Reference proteome</keyword>
<dbReference type="Pfam" id="PF01476">
    <property type="entry name" value="LysM"/>
    <property type="match status" value="1"/>
</dbReference>
<keyword evidence="3" id="KW-0378">Hydrolase</keyword>
<dbReference type="Gene3D" id="1.10.530.10">
    <property type="match status" value="1"/>
</dbReference>
<dbReference type="RefSeq" id="WP_307475106.1">
    <property type="nucleotide sequence ID" value="NZ_JAUSUB010000009.1"/>
</dbReference>
<dbReference type="Gene3D" id="3.10.350.10">
    <property type="entry name" value="LysM domain"/>
    <property type="match status" value="1"/>
</dbReference>
<name>A0ABU0AH30_9BACI</name>
<gene>
    <name evidence="6" type="ORF">J2S17_002446</name>
</gene>
<evidence type="ECO:0000313" key="6">
    <source>
        <dbReference type="EMBL" id="MDQ0270571.1"/>
    </source>
</evidence>
<dbReference type="InterPro" id="IPR002901">
    <property type="entry name" value="MGlyc_endo_b_GlcNAc-like_dom"/>
</dbReference>